<protein>
    <recommendedName>
        <fullName evidence="8">Protein kinase domain-containing protein</fullName>
    </recommendedName>
</protein>
<dbReference type="InterPro" id="IPR036322">
    <property type="entry name" value="WD40_repeat_dom_sf"/>
</dbReference>
<name>A0A5R8KH02_9BACT</name>
<evidence type="ECO:0000256" key="3">
    <source>
        <dbReference type="ARBA" id="ARBA00022777"/>
    </source>
</evidence>
<dbReference type="InterPro" id="IPR011009">
    <property type="entry name" value="Kinase-like_dom_sf"/>
</dbReference>
<dbReference type="Pfam" id="PF00069">
    <property type="entry name" value="Pkinase"/>
    <property type="match status" value="1"/>
</dbReference>
<evidence type="ECO:0000256" key="7">
    <source>
        <dbReference type="SAM" id="Phobius"/>
    </source>
</evidence>
<dbReference type="PROSITE" id="PS50082">
    <property type="entry name" value="WD_REPEATS_2"/>
    <property type="match status" value="1"/>
</dbReference>
<dbReference type="EMBL" id="VAUV01000004">
    <property type="protein sequence ID" value="TLD71588.1"/>
    <property type="molecule type" value="Genomic_DNA"/>
</dbReference>
<keyword evidence="1" id="KW-0808">Transferase</keyword>
<keyword evidence="7" id="KW-0812">Transmembrane</keyword>
<organism evidence="9 10">
    <name type="scientific">Phragmitibacter flavus</name>
    <dbReference type="NCBI Taxonomy" id="2576071"/>
    <lineage>
        <taxon>Bacteria</taxon>
        <taxon>Pseudomonadati</taxon>
        <taxon>Verrucomicrobiota</taxon>
        <taxon>Verrucomicrobiia</taxon>
        <taxon>Verrucomicrobiales</taxon>
        <taxon>Verrucomicrobiaceae</taxon>
        <taxon>Phragmitibacter</taxon>
    </lineage>
</organism>
<sequence>MSTDRQTSQSVCCSRCGTPLPQAHPRLVCAACLLKATSLSGQHRIGPYVIDSPLGEGGMGEVFLAFHENTLRAVALKIPSVSSGSQRASLIKRFAQEARLLSLLDHPGILPIYEVGDDPEQPWFAMKLAEGGTLADLLQQSGALEPREAAQILLTISSAVQYAHDHGILHRDLKPQNILLDEKNVPMLGDFGLARADDRNPNFSRSLAALGTPGYSAPEVAQGRAPSAAADIFSLGAILYHLLAGEPPFKSDTLTTTLELAQLGKAEPLTRRGISLDLWRITRKCLEPEPADRYPTAAALEQDLNAWLQGRSVSVRRLTPLTRLSRLIRRNPLATALILTTALAVIISLSFILVSQQQFEQARQIRTTAEHQLSTQRRHLERLDHIRLLLDTRRAGNRREALSLLREEWQSHPGETLRSLVLRAFALADLTVDGPLPAHNSAAYTLSSPAKSHTSPASHRKAVVSDQSRRVQIFNQDGQLEATLELQDRATALQWNPSGDRLALGCSAKNTYLWEAGQTFLQPHVRGRDSATQSFTWHPQERHIACLTDEGSLHLWDLERRQDLVMGDFYIPAGQTLTWDSDGQGLTWKNADGTSRHAKVTFPTGVRLLFSDSPSGRRETFPTIDLDAERGLVVWITEQGAHLWDFQQSSSQLLVPKTGTEWLGAQLTATGLQTCGWNSGLRSLNFDQLRSRQTPPVDLTQQQYIGKVLFSATPTNPPLLALLESPQHRFVLSQTGPKPRMLNLPQKNPYSIALTNDGTHAATSSFQKPGVRLWTLKPTPAPLYDLPVDEHASSLTISPDGRTLATVSRRNTTLWDIASGRPLRNIDNHEPASLGAWSPDSKLLAVLNQTGAMIYRVRDGHLLAQLATPAPQPGTHYTAITFDKKQPVLGMQLEDGSIILWDLKEMTSQLHSIGIDWPVD</sequence>
<feature type="domain" description="Protein kinase" evidence="8">
    <location>
        <begin position="48"/>
        <end position="308"/>
    </location>
</feature>
<evidence type="ECO:0000256" key="4">
    <source>
        <dbReference type="ARBA" id="ARBA00022840"/>
    </source>
</evidence>
<evidence type="ECO:0000256" key="6">
    <source>
        <dbReference type="PROSITE-ProRule" id="PRU10141"/>
    </source>
</evidence>
<dbReference type="InterPro" id="IPR017441">
    <property type="entry name" value="Protein_kinase_ATP_BS"/>
</dbReference>
<keyword evidence="7" id="KW-0472">Membrane</keyword>
<evidence type="ECO:0000313" key="10">
    <source>
        <dbReference type="Proteomes" id="UP000306196"/>
    </source>
</evidence>
<dbReference type="PANTHER" id="PTHR43289:SF6">
    <property type="entry name" value="SERINE_THREONINE-PROTEIN KINASE NEKL-3"/>
    <property type="match status" value="1"/>
</dbReference>
<feature type="repeat" description="WD" evidence="5">
    <location>
        <begin position="525"/>
        <end position="566"/>
    </location>
</feature>
<dbReference type="InterPro" id="IPR008271">
    <property type="entry name" value="Ser/Thr_kinase_AS"/>
</dbReference>
<keyword evidence="4 6" id="KW-0067">ATP-binding</keyword>
<comment type="caution">
    <text evidence="9">The sequence shown here is derived from an EMBL/GenBank/DDBJ whole genome shotgun (WGS) entry which is preliminary data.</text>
</comment>
<dbReference type="InterPro" id="IPR000719">
    <property type="entry name" value="Prot_kinase_dom"/>
</dbReference>
<dbReference type="OrthoDB" id="175560at2"/>
<proteinExistence type="predicted"/>
<dbReference type="InterPro" id="IPR015943">
    <property type="entry name" value="WD40/YVTN_repeat-like_dom_sf"/>
</dbReference>
<dbReference type="SMART" id="SM00320">
    <property type="entry name" value="WD40"/>
    <property type="match status" value="5"/>
</dbReference>
<dbReference type="SMART" id="SM00220">
    <property type="entry name" value="S_TKc"/>
    <property type="match status" value="1"/>
</dbReference>
<dbReference type="AlphaFoldDB" id="A0A5R8KH02"/>
<dbReference type="CDD" id="cd14014">
    <property type="entry name" value="STKc_PknB_like"/>
    <property type="match status" value="1"/>
</dbReference>
<dbReference type="GO" id="GO:0004674">
    <property type="term" value="F:protein serine/threonine kinase activity"/>
    <property type="evidence" value="ECO:0007669"/>
    <property type="project" value="TreeGrafter"/>
</dbReference>
<dbReference type="InterPro" id="IPR001680">
    <property type="entry name" value="WD40_rpt"/>
</dbReference>
<dbReference type="Gene3D" id="3.30.200.20">
    <property type="entry name" value="Phosphorylase Kinase, domain 1"/>
    <property type="match status" value="1"/>
</dbReference>
<dbReference type="PROSITE" id="PS50011">
    <property type="entry name" value="PROTEIN_KINASE_DOM"/>
    <property type="match status" value="1"/>
</dbReference>
<dbReference type="GO" id="GO:0005524">
    <property type="term" value="F:ATP binding"/>
    <property type="evidence" value="ECO:0007669"/>
    <property type="project" value="UniProtKB-UniRule"/>
</dbReference>
<keyword evidence="3" id="KW-0418">Kinase</keyword>
<dbReference type="PROSITE" id="PS00107">
    <property type="entry name" value="PROTEIN_KINASE_ATP"/>
    <property type="match status" value="1"/>
</dbReference>
<evidence type="ECO:0000256" key="5">
    <source>
        <dbReference type="PROSITE-ProRule" id="PRU00221"/>
    </source>
</evidence>
<evidence type="ECO:0000313" key="9">
    <source>
        <dbReference type="EMBL" id="TLD71588.1"/>
    </source>
</evidence>
<accession>A0A5R8KH02</accession>
<keyword evidence="10" id="KW-1185">Reference proteome</keyword>
<dbReference type="PANTHER" id="PTHR43289">
    <property type="entry name" value="MITOGEN-ACTIVATED PROTEIN KINASE KINASE KINASE 20-RELATED"/>
    <property type="match status" value="1"/>
</dbReference>
<keyword evidence="2 6" id="KW-0547">Nucleotide-binding</keyword>
<gene>
    <name evidence="9" type="ORF">FEM03_05445</name>
</gene>
<dbReference type="SUPFAM" id="SSF56112">
    <property type="entry name" value="Protein kinase-like (PK-like)"/>
    <property type="match status" value="1"/>
</dbReference>
<dbReference type="Proteomes" id="UP000306196">
    <property type="component" value="Unassembled WGS sequence"/>
</dbReference>
<feature type="transmembrane region" description="Helical" evidence="7">
    <location>
        <begin position="333"/>
        <end position="354"/>
    </location>
</feature>
<evidence type="ECO:0000259" key="8">
    <source>
        <dbReference type="PROSITE" id="PS50011"/>
    </source>
</evidence>
<evidence type="ECO:0000256" key="1">
    <source>
        <dbReference type="ARBA" id="ARBA00022679"/>
    </source>
</evidence>
<dbReference type="SUPFAM" id="SSF50978">
    <property type="entry name" value="WD40 repeat-like"/>
    <property type="match status" value="1"/>
</dbReference>
<keyword evidence="5" id="KW-0853">WD repeat</keyword>
<evidence type="ECO:0000256" key="2">
    <source>
        <dbReference type="ARBA" id="ARBA00022741"/>
    </source>
</evidence>
<dbReference type="RefSeq" id="WP_138085184.1">
    <property type="nucleotide sequence ID" value="NZ_VAUV01000004.1"/>
</dbReference>
<dbReference type="Gene3D" id="1.10.510.10">
    <property type="entry name" value="Transferase(Phosphotransferase) domain 1"/>
    <property type="match status" value="1"/>
</dbReference>
<dbReference type="Gene3D" id="2.130.10.10">
    <property type="entry name" value="YVTN repeat-like/Quinoprotein amine dehydrogenase"/>
    <property type="match status" value="2"/>
</dbReference>
<reference evidence="9 10" key="1">
    <citation type="submission" date="2019-05" db="EMBL/GenBank/DDBJ databases">
        <title>Verrucobacter flavum gen. nov., sp. nov. a new member of the family Verrucomicrobiaceae.</title>
        <authorList>
            <person name="Szuroczki S."/>
            <person name="Abbaszade G."/>
            <person name="Szabo A."/>
            <person name="Felfoldi T."/>
            <person name="Schumann P."/>
            <person name="Boka K."/>
            <person name="Keki Z."/>
            <person name="Toumi M."/>
            <person name="Toth E."/>
        </authorList>
    </citation>
    <scope>NUCLEOTIDE SEQUENCE [LARGE SCALE GENOMIC DNA]</scope>
    <source>
        <strain evidence="9 10">MG-N-17</strain>
    </source>
</reference>
<keyword evidence="7" id="KW-1133">Transmembrane helix</keyword>
<dbReference type="PROSITE" id="PS00108">
    <property type="entry name" value="PROTEIN_KINASE_ST"/>
    <property type="match status" value="1"/>
</dbReference>
<feature type="binding site" evidence="6">
    <location>
        <position position="77"/>
    </location>
    <ligand>
        <name>ATP</name>
        <dbReference type="ChEBI" id="CHEBI:30616"/>
    </ligand>
</feature>